<dbReference type="EMBL" id="JBEVYD010000001">
    <property type="protein sequence ID" value="KAL3235268.1"/>
    <property type="molecule type" value="Genomic_DNA"/>
</dbReference>
<evidence type="ECO:0000313" key="6">
    <source>
        <dbReference type="Proteomes" id="UP001623330"/>
    </source>
</evidence>
<gene>
    <name evidence="5" type="ORF">RNJ44_00027</name>
</gene>
<dbReference type="Proteomes" id="UP001623330">
    <property type="component" value="Unassembled WGS sequence"/>
</dbReference>
<feature type="coiled-coil region" evidence="3">
    <location>
        <begin position="568"/>
        <end position="595"/>
    </location>
</feature>
<protein>
    <submittedName>
        <fullName evidence="5">rDNA transcriptional regulator POL5</fullName>
    </submittedName>
</protein>
<feature type="compositionally biased region" description="Acidic residues" evidence="4">
    <location>
        <begin position="791"/>
        <end position="804"/>
    </location>
</feature>
<dbReference type="PANTHER" id="PTHR13213:SF2">
    <property type="entry name" value="MYB-BINDING PROTEIN 1A"/>
    <property type="match status" value="1"/>
</dbReference>
<dbReference type="Pfam" id="PF04931">
    <property type="entry name" value="DNA_pol_phi"/>
    <property type="match status" value="1"/>
</dbReference>
<keyword evidence="3" id="KW-0175">Coiled coil</keyword>
<comment type="subcellular location">
    <subcellularLocation>
        <location evidence="1">Nucleus</location>
    </subcellularLocation>
</comment>
<feature type="compositionally biased region" description="Basic and acidic residues" evidence="4">
    <location>
        <begin position="780"/>
        <end position="790"/>
    </location>
</feature>
<evidence type="ECO:0000256" key="3">
    <source>
        <dbReference type="SAM" id="Coils"/>
    </source>
</evidence>
<keyword evidence="2" id="KW-0539">Nucleus</keyword>
<keyword evidence="6" id="KW-1185">Reference proteome</keyword>
<organism evidence="5 6">
    <name type="scientific">Nakaseomyces bracarensis</name>
    <dbReference type="NCBI Taxonomy" id="273131"/>
    <lineage>
        <taxon>Eukaryota</taxon>
        <taxon>Fungi</taxon>
        <taxon>Dikarya</taxon>
        <taxon>Ascomycota</taxon>
        <taxon>Saccharomycotina</taxon>
        <taxon>Saccharomycetes</taxon>
        <taxon>Saccharomycetales</taxon>
        <taxon>Saccharomycetaceae</taxon>
        <taxon>Nakaseomyces</taxon>
    </lineage>
</organism>
<dbReference type="PANTHER" id="PTHR13213">
    <property type="entry name" value="MYB-BINDING PROTEIN 1A FAMILY MEMBER"/>
    <property type="match status" value="1"/>
</dbReference>
<dbReference type="InterPro" id="IPR007015">
    <property type="entry name" value="DNA_pol_V/MYBBP1A"/>
</dbReference>
<feature type="region of interest" description="Disordered" evidence="4">
    <location>
        <begin position="707"/>
        <end position="758"/>
    </location>
</feature>
<name>A0ABR4P0W4_9SACH</name>
<sequence>MSYPPSIVGNKQYYNMINRDHFYKLASDLPEERLQAALAVINELSELPEDGASEWQYTINRLVRGLGSSRNSARLGFSLCLSEAVNLAMSMDNAPMGLDDMHNYLELLNSNLENDSKKKKGKEERGILFGKLFGLQALLSDPLFTKAFLHNDKITHFFSTFVEELISLSSTKNWIREPALFTLYQTVERLIAHFTNEDISNLFQVLDNHKLTLTNEGLALYLLVIHQSHKLKTADASKIQLKNPGWKLNDPLAKGNMPLLSRVLLDNEHIEDTEDQDNKGKSKGTTWSPRLHFVWNILLKLLVQTKTIEEEEEKNKNSKHVSKKRKKDNGVINYVQFHEFWQMVVDETYFNDKASSERKYLGFLIFETTFPLLETSDMVTDSLSQNFVRSLINQCSDKKRHLNKIALQVVEVIIHSCEQNSMRIVPTFNALAFGKNGSTNFDRLSKTKLLDRLTAIKTMTDDVLVNMFNLLSSSIDSNTDDKASIQFVLDNMLHLVRNHKQTIDVVLVKDQLLDKLVEYSFFANDNEVLHELSKERLFSILSELNNNSQLGTEVSPQYIVVLKIQEGLKSGKKLVSELDEELANVEKKSLEILKEIGSSKEKSYLAGLGSLFATCLLQLYTGDSESVGTLGELQDIYDKVNQESEKQLSSVTEILLSLLAQKKALLKKASIAVWEQMVPYVTQEELNLLLDILLARENKEGFAHLFEGVDEYEVDDEEDELAESKEDEDDEDEDEDEDDDSSDESNESGEDNVAVAKIDKETTSALAKALDLPEDIIKDNGEVDVDRLEEPSEDESMDDESMDDESMDDEQMMELDDQLSEIFKRRKDALSQIPTGNKRKNEVKESRENVIAFKHRVVDLLGIYIKYVEKLVLQDSNDGDIVSEKVGYLLTFPIPIIKCIRQTLDRALADKLSKLLKGKVFKIRINKLSLDTVTILEDFQRIHQDFLFAKSGQYSNIYYNLCSSTSLFFSKVLIENADYKQGMFENLVDTYSSTIKEWLKESKFPHTIFLDFVNWLAAKKQANKAIE</sequence>
<evidence type="ECO:0000256" key="4">
    <source>
        <dbReference type="SAM" id="MobiDB-lite"/>
    </source>
</evidence>
<comment type="caution">
    <text evidence="5">The sequence shown here is derived from an EMBL/GenBank/DDBJ whole genome shotgun (WGS) entry which is preliminary data.</text>
</comment>
<feature type="region of interest" description="Disordered" evidence="4">
    <location>
        <begin position="780"/>
        <end position="804"/>
    </location>
</feature>
<evidence type="ECO:0000256" key="1">
    <source>
        <dbReference type="ARBA" id="ARBA00004123"/>
    </source>
</evidence>
<reference evidence="5 6" key="1">
    <citation type="submission" date="2024-05" db="EMBL/GenBank/DDBJ databases">
        <title>Long read based assembly of the Candida bracarensis genome reveals expanded adhesin content.</title>
        <authorList>
            <person name="Marcet-Houben M."/>
            <person name="Ksiezopolska E."/>
            <person name="Gabaldon T."/>
        </authorList>
    </citation>
    <scope>NUCLEOTIDE SEQUENCE [LARGE SCALE GENOMIC DNA]</scope>
    <source>
        <strain evidence="5 6">CBM6</strain>
    </source>
</reference>
<evidence type="ECO:0000313" key="5">
    <source>
        <dbReference type="EMBL" id="KAL3235268.1"/>
    </source>
</evidence>
<feature type="compositionally biased region" description="Acidic residues" evidence="4">
    <location>
        <begin position="708"/>
        <end position="750"/>
    </location>
</feature>
<proteinExistence type="predicted"/>
<evidence type="ECO:0000256" key="2">
    <source>
        <dbReference type="ARBA" id="ARBA00023242"/>
    </source>
</evidence>
<accession>A0ABR4P0W4</accession>